<accession>A0A0D1VXI4</accession>
<dbReference type="InterPro" id="IPR029063">
    <property type="entry name" value="SAM-dependent_MTases_sf"/>
</dbReference>
<evidence type="ECO:0000256" key="1">
    <source>
        <dbReference type="SAM" id="MobiDB-lite"/>
    </source>
</evidence>
<sequence>MSASNSATEPPPLITSQTMDSPMVPDSASSSSSKGLDSYDTRSLTDSITDYPMYWGRRYHRYKQDSYLFPNDESETSRLDAQHEILNRLHARLYFSPLDPQIVRTVLDLGTGTGTWPIELADSNALPNATITGTDLSAVQPLDVPSNVHFEIQDCAEDDWVRPLGSVDYCHVRFLAGSLISYKDMIQTSRKYLRPGTGWLECQELHPTPVSDDDTIPENWPLKTWDENLEYASNECLDPPRPVRIAPDIKTWMEEAGYVDIHEHVCKIPLGPWPKDKRLKMIGGWWLNNWISGLPGFTYKLFGPYGLQWTREEIEVMLAEVRKAATMKEVHSYQKYYVVYGRRPSKEEEDEDERSWHGHG</sequence>
<feature type="region of interest" description="Disordered" evidence="1">
    <location>
        <begin position="1"/>
        <end position="41"/>
    </location>
</feature>
<gene>
    <name evidence="2" type="ORF">PV11_08474</name>
</gene>
<reference evidence="2 3" key="1">
    <citation type="submission" date="2015-01" db="EMBL/GenBank/DDBJ databases">
        <title>The Genome Sequence of Exophiala sideris CBS121828.</title>
        <authorList>
            <consortium name="The Broad Institute Genomics Platform"/>
            <person name="Cuomo C."/>
            <person name="de Hoog S."/>
            <person name="Gorbushina A."/>
            <person name="Stielow B."/>
            <person name="Teixiera M."/>
            <person name="Abouelleil A."/>
            <person name="Chapman S.B."/>
            <person name="Priest M."/>
            <person name="Young S.K."/>
            <person name="Wortman J."/>
            <person name="Nusbaum C."/>
            <person name="Birren B."/>
        </authorList>
    </citation>
    <scope>NUCLEOTIDE SEQUENCE [LARGE SCALE GENOMIC DNA]</scope>
    <source>
        <strain evidence="2 3">CBS 121828</strain>
    </source>
</reference>
<name>A0A0D1VXI4_9EURO</name>
<dbReference type="SUPFAM" id="SSF53335">
    <property type="entry name" value="S-adenosyl-L-methionine-dependent methyltransferases"/>
    <property type="match status" value="1"/>
</dbReference>
<evidence type="ECO:0000313" key="2">
    <source>
        <dbReference type="EMBL" id="KIV81020.1"/>
    </source>
</evidence>
<dbReference type="GO" id="GO:0008168">
    <property type="term" value="F:methyltransferase activity"/>
    <property type="evidence" value="ECO:0007669"/>
    <property type="project" value="TreeGrafter"/>
</dbReference>
<dbReference type="AlphaFoldDB" id="A0A0D1VXI4"/>
<dbReference type="HOGENOM" id="CLU_010595_1_1_1"/>
<protein>
    <recommendedName>
        <fullName evidence="4">Methyltransferase domain-containing protein</fullName>
    </recommendedName>
</protein>
<dbReference type="Proteomes" id="UP000053599">
    <property type="component" value="Unassembled WGS sequence"/>
</dbReference>
<dbReference type="OrthoDB" id="2013972at2759"/>
<organism evidence="2 3">
    <name type="scientific">Exophiala sideris</name>
    <dbReference type="NCBI Taxonomy" id="1016849"/>
    <lineage>
        <taxon>Eukaryota</taxon>
        <taxon>Fungi</taxon>
        <taxon>Dikarya</taxon>
        <taxon>Ascomycota</taxon>
        <taxon>Pezizomycotina</taxon>
        <taxon>Eurotiomycetes</taxon>
        <taxon>Chaetothyriomycetidae</taxon>
        <taxon>Chaetothyriales</taxon>
        <taxon>Herpotrichiellaceae</taxon>
        <taxon>Exophiala</taxon>
    </lineage>
</organism>
<feature type="compositionally biased region" description="Low complexity" evidence="1">
    <location>
        <begin position="20"/>
        <end position="38"/>
    </location>
</feature>
<evidence type="ECO:0008006" key="4">
    <source>
        <dbReference type="Google" id="ProtNLM"/>
    </source>
</evidence>
<feature type="compositionally biased region" description="Polar residues" evidence="1">
    <location>
        <begin position="1"/>
        <end position="19"/>
    </location>
</feature>
<dbReference type="Pfam" id="PF13489">
    <property type="entry name" value="Methyltransf_23"/>
    <property type="match status" value="1"/>
</dbReference>
<evidence type="ECO:0000313" key="3">
    <source>
        <dbReference type="Proteomes" id="UP000053599"/>
    </source>
</evidence>
<proteinExistence type="predicted"/>
<dbReference type="CDD" id="cd02440">
    <property type="entry name" value="AdoMet_MTases"/>
    <property type="match status" value="1"/>
</dbReference>
<dbReference type="PANTHER" id="PTHR43591">
    <property type="entry name" value="METHYLTRANSFERASE"/>
    <property type="match status" value="1"/>
</dbReference>
<dbReference type="STRING" id="1016849.A0A0D1VXI4"/>
<dbReference type="EMBL" id="KN846953">
    <property type="protein sequence ID" value="KIV81020.1"/>
    <property type="molecule type" value="Genomic_DNA"/>
</dbReference>
<dbReference type="PANTHER" id="PTHR43591:SF14">
    <property type="entry name" value="METHYLTRANSFERASE"/>
    <property type="match status" value="1"/>
</dbReference>
<dbReference type="Gene3D" id="3.40.50.150">
    <property type="entry name" value="Vaccinia Virus protein VP39"/>
    <property type="match status" value="1"/>
</dbReference>